<name>A0AAX0AW28_CLOBE</name>
<dbReference type="AlphaFoldDB" id="A0AAX0AW28"/>
<organism evidence="1 2">
    <name type="scientific">Clostridium beijerinckii</name>
    <name type="common">Clostridium MP</name>
    <dbReference type="NCBI Taxonomy" id="1520"/>
    <lineage>
        <taxon>Bacteria</taxon>
        <taxon>Bacillati</taxon>
        <taxon>Bacillota</taxon>
        <taxon>Clostridia</taxon>
        <taxon>Eubacteriales</taxon>
        <taxon>Clostridiaceae</taxon>
        <taxon>Clostridium</taxon>
    </lineage>
</organism>
<dbReference type="Proteomes" id="UP001193748">
    <property type="component" value="Unassembled WGS sequence"/>
</dbReference>
<comment type="caution">
    <text evidence="1">The sequence shown here is derived from an EMBL/GenBank/DDBJ whole genome shotgun (WGS) entry which is preliminary data.</text>
</comment>
<evidence type="ECO:0000313" key="2">
    <source>
        <dbReference type="Proteomes" id="UP001193748"/>
    </source>
</evidence>
<reference evidence="1" key="1">
    <citation type="submission" date="2020-05" db="EMBL/GenBank/DDBJ databases">
        <authorList>
            <person name="Brown S."/>
            <person name="Huntemann M."/>
            <person name="Clum A."/>
            <person name="Spunde A."/>
            <person name="Palaniappan K."/>
            <person name="Ritter S."/>
            <person name="Mikhailova N."/>
            <person name="Chen I.-M."/>
            <person name="Stamatis D."/>
            <person name="Reddy T."/>
            <person name="O'Malley R."/>
            <person name="Daum C."/>
            <person name="Shapiro N."/>
            <person name="Ivanova N."/>
            <person name="Kyrpides N."/>
            <person name="Woyke T."/>
        </authorList>
    </citation>
    <scope>NUCLEOTIDE SEQUENCE</scope>
    <source>
        <strain evidence="1">DJ080</strain>
    </source>
</reference>
<dbReference type="EMBL" id="JABSWW010000001">
    <property type="protein sequence ID" value="NRT86774.1"/>
    <property type="molecule type" value="Genomic_DNA"/>
</dbReference>
<reference evidence="1" key="2">
    <citation type="journal article" date="2022" name="Nat. Biotechnol.">
        <title>Carbon-negative production of acetone and isopropanol by gas fermentation at industrial pilot scale.</title>
        <authorList>
            <person name="Liew F.E."/>
            <person name="Nogle R."/>
            <person name="Abdalla T."/>
            <person name="Rasor B.J."/>
            <person name="Canter C."/>
            <person name="Jensen R.O."/>
            <person name="Wang L."/>
            <person name="Strutz J."/>
            <person name="Chirania P."/>
            <person name="De Tissera S."/>
            <person name="Mueller A.P."/>
            <person name="Ruan Z."/>
            <person name="Gao A."/>
            <person name="Tran L."/>
            <person name="Engle N.L."/>
            <person name="Bromley J.C."/>
            <person name="Daniell J."/>
            <person name="Conrado R."/>
            <person name="Tschaplinski T.J."/>
            <person name="Giannone R.J."/>
            <person name="Hettich R.L."/>
            <person name="Karim A.S."/>
            <person name="Simpson S.D."/>
            <person name="Brown S.D."/>
            <person name="Leang C."/>
            <person name="Jewett M.C."/>
            <person name="Kopke M."/>
        </authorList>
    </citation>
    <scope>NUCLEOTIDE SEQUENCE</scope>
    <source>
        <strain evidence="1">DJ080</strain>
    </source>
</reference>
<protein>
    <submittedName>
        <fullName evidence="1">Uncharacterized protein</fullName>
    </submittedName>
</protein>
<accession>A0AAX0AW28</accession>
<gene>
    <name evidence="1" type="ORF">B0H41_000453</name>
</gene>
<evidence type="ECO:0000313" key="1">
    <source>
        <dbReference type="EMBL" id="NRT86774.1"/>
    </source>
</evidence>
<sequence length="42" mass="4835">MIVKIKKLNDKRMETDYGLSPPIKDMIVFVVVLSSYTITSFI</sequence>
<proteinExistence type="predicted"/>